<sequence length="391" mass="45488">MISTRRNIRQRCQLKYSKHGTFSWDKWIEYDCIFSSFVDNDEKQHNRLELHSRNNLQEPNGKVIDLKGLHSITSIHGNIVKKEPKDIIILKIGGKKHRLGFDHIYDYNQWKTLLDGVYNSGWDMTNRDRSDENPSVNMLYESASAMRYRVKFADLATQEVLCLPGSDCELIFDADKLILEQRHDKQYTFPRSTIRTIRLINDEEIEFELGSRAPVQGFIRFRFESPVDTRSCYSQWNEGVVKIDTYNPKRRSTLDTSQYIEHPLIPPRAPLEQKYSYQAARPSPRSVSNTTSYNNVGMACAKMGEYSKAFSSHEKALEIRQKIFPSNHPDLAASYNNIGFVYQNMKDYSKALSYFERTLNILQSALPPTHPHLKSVKERIEVVKKELIMNS</sequence>
<dbReference type="EMBL" id="CAJNOG010000046">
    <property type="protein sequence ID" value="CAF0836694.1"/>
    <property type="molecule type" value="Genomic_DNA"/>
</dbReference>
<dbReference type="AlphaFoldDB" id="A0A813UXW7"/>
<dbReference type="PROSITE" id="PS50005">
    <property type="entry name" value="TPR"/>
    <property type="match status" value="2"/>
</dbReference>
<evidence type="ECO:0000313" key="5">
    <source>
        <dbReference type="Proteomes" id="UP000663845"/>
    </source>
</evidence>
<dbReference type="Pfam" id="PF13424">
    <property type="entry name" value="TPR_12"/>
    <property type="match status" value="1"/>
</dbReference>
<comment type="caution">
    <text evidence="4">The sequence shown here is derived from an EMBL/GenBank/DDBJ whole genome shotgun (WGS) entry which is preliminary data.</text>
</comment>
<reference evidence="4" key="1">
    <citation type="submission" date="2021-02" db="EMBL/GenBank/DDBJ databases">
        <authorList>
            <person name="Nowell W R."/>
        </authorList>
    </citation>
    <scope>NUCLEOTIDE SEQUENCE</scope>
</reference>
<evidence type="ECO:0000256" key="3">
    <source>
        <dbReference type="PROSITE-ProRule" id="PRU00339"/>
    </source>
</evidence>
<keyword evidence="2 3" id="KW-0802">TPR repeat</keyword>
<feature type="repeat" description="TPR" evidence="3">
    <location>
        <begin position="290"/>
        <end position="323"/>
    </location>
</feature>
<gene>
    <name evidence="4" type="ORF">JYZ213_LOCUS7138</name>
</gene>
<evidence type="ECO:0000256" key="2">
    <source>
        <dbReference type="ARBA" id="ARBA00022803"/>
    </source>
</evidence>
<dbReference type="Proteomes" id="UP000663845">
    <property type="component" value="Unassembled WGS sequence"/>
</dbReference>
<dbReference type="PROSITE" id="PS50293">
    <property type="entry name" value="TPR_REGION"/>
    <property type="match status" value="1"/>
</dbReference>
<evidence type="ECO:0000313" key="4">
    <source>
        <dbReference type="EMBL" id="CAF0836694.1"/>
    </source>
</evidence>
<dbReference type="Gene3D" id="1.25.40.10">
    <property type="entry name" value="Tetratricopeptide repeat domain"/>
    <property type="match status" value="1"/>
</dbReference>
<protein>
    <submittedName>
        <fullName evidence="4">Uncharacterized protein</fullName>
    </submittedName>
</protein>
<keyword evidence="1" id="KW-0677">Repeat</keyword>
<feature type="repeat" description="TPR" evidence="3">
    <location>
        <begin position="332"/>
        <end position="365"/>
    </location>
</feature>
<proteinExistence type="predicted"/>
<organism evidence="4 5">
    <name type="scientific">Adineta steineri</name>
    <dbReference type="NCBI Taxonomy" id="433720"/>
    <lineage>
        <taxon>Eukaryota</taxon>
        <taxon>Metazoa</taxon>
        <taxon>Spiralia</taxon>
        <taxon>Gnathifera</taxon>
        <taxon>Rotifera</taxon>
        <taxon>Eurotatoria</taxon>
        <taxon>Bdelloidea</taxon>
        <taxon>Adinetida</taxon>
        <taxon>Adinetidae</taxon>
        <taxon>Adineta</taxon>
    </lineage>
</organism>
<dbReference type="PANTHER" id="PTHR45641:SF1">
    <property type="entry name" value="AAA+ ATPASE DOMAIN-CONTAINING PROTEIN"/>
    <property type="match status" value="1"/>
</dbReference>
<dbReference type="InterPro" id="IPR011990">
    <property type="entry name" value="TPR-like_helical_dom_sf"/>
</dbReference>
<accession>A0A813UXW7</accession>
<dbReference type="InterPro" id="IPR019734">
    <property type="entry name" value="TPR_rpt"/>
</dbReference>
<dbReference type="SMART" id="SM00028">
    <property type="entry name" value="TPR"/>
    <property type="match status" value="2"/>
</dbReference>
<evidence type="ECO:0000256" key="1">
    <source>
        <dbReference type="ARBA" id="ARBA00022737"/>
    </source>
</evidence>
<dbReference type="SUPFAM" id="SSF48452">
    <property type="entry name" value="TPR-like"/>
    <property type="match status" value="1"/>
</dbReference>
<name>A0A813UXW7_9BILA</name>
<dbReference type="PANTHER" id="PTHR45641">
    <property type="entry name" value="TETRATRICOPEPTIDE REPEAT PROTEIN (AFU_ORTHOLOGUE AFUA_6G03870)"/>
    <property type="match status" value="1"/>
</dbReference>